<dbReference type="CDD" id="cd06661">
    <property type="entry name" value="GGCT_like"/>
    <property type="match status" value="1"/>
</dbReference>
<keyword evidence="4" id="KW-0472">Membrane</keyword>
<evidence type="ECO:0000256" key="2">
    <source>
        <dbReference type="PIRSR" id="PIRSR639126-1"/>
    </source>
</evidence>
<dbReference type="GO" id="GO:0005829">
    <property type="term" value="C:cytosol"/>
    <property type="evidence" value="ECO:0007669"/>
    <property type="project" value="TreeGrafter"/>
</dbReference>
<dbReference type="GO" id="GO:0016740">
    <property type="term" value="F:transferase activity"/>
    <property type="evidence" value="ECO:0007669"/>
    <property type="project" value="UniProtKB-KW"/>
</dbReference>
<organism evidence="6 7">
    <name type="scientific">Portunus trituberculatus</name>
    <name type="common">Swimming crab</name>
    <name type="synonym">Neptunus trituberculatus</name>
    <dbReference type="NCBI Taxonomy" id="210409"/>
    <lineage>
        <taxon>Eukaryota</taxon>
        <taxon>Metazoa</taxon>
        <taxon>Ecdysozoa</taxon>
        <taxon>Arthropoda</taxon>
        <taxon>Crustacea</taxon>
        <taxon>Multicrustacea</taxon>
        <taxon>Malacostraca</taxon>
        <taxon>Eumalacostraca</taxon>
        <taxon>Eucarida</taxon>
        <taxon>Decapoda</taxon>
        <taxon>Pleocyemata</taxon>
        <taxon>Brachyura</taxon>
        <taxon>Eubrachyura</taxon>
        <taxon>Portunoidea</taxon>
        <taxon>Portunidae</taxon>
        <taxon>Portuninae</taxon>
        <taxon>Portunus</taxon>
    </lineage>
</organism>
<protein>
    <recommendedName>
        <fullName evidence="3">Gamma-glutamylcyclotransferase family protein</fullName>
    </recommendedName>
</protein>
<feature type="domain" description="Gamma-glutamylcyclotransferase AIG2-like" evidence="5">
    <location>
        <begin position="26"/>
        <end position="135"/>
    </location>
</feature>
<keyword evidence="7" id="KW-1185">Reference proteome</keyword>
<evidence type="ECO:0000256" key="1">
    <source>
        <dbReference type="ARBA" id="ARBA00008861"/>
    </source>
</evidence>
<dbReference type="PANTHER" id="PTHR12510:SF4">
    <property type="entry name" value="GAMMA-GLUTAMYLAMINECYCLOTRANSFERASE"/>
    <property type="match status" value="1"/>
</dbReference>
<evidence type="ECO:0000259" key="5">
    <source>
        <dbReference type="Pfam" id="PF06094"/>
    </source>
</evidence>
<dbReference type="GO" id="GO:0061929">
    <property type="term" value="F:gamma-glutamylaminecyclotransferase activity"/>
    <property type="evidence" value="ECO:0007669"/>
    <property type="project" value="InterPro"/>
</dbReference>
<dbReference type="Gene3D" id="3.10.490.10">
    <property type="entry name" value="Gamma-glutamyl cyclotransferase-like"/>
    <property type="match status" value="1"/>
</dbReference>
<sequence>MSFYCYSWSDSAPHLATTTMASCYLVFVYGTLRQGRPNHYRLLEAASGFARYLGLATTCEKYPLVIASRYNIPYLLAAPGYGKCVLGEVYEVDDKMLELLDRLEDHPKYYERKMKKVKLQESGKELECWVYLLHKYKPFMMELPFLNDYIAAADDPEKQYIARYLRKEGDDYWLDVKMDEVTA</sequence>
<dbReference type="PANTHER" id="PTHR12510">
    <property type="entry name" value="TROPONIN C-AKIN-1 PROTEIN"/>
    <property type="match status" value="1"/>
</dbReference>
<dbReference type="InterPro" id="IPR039126">
    <property type="entry name" value="GGACT"/>
</dbReference>
<reference evidence="6 7" key="1">
    <citation type="submission" date="2019-05" db="EMBL/GenBank/DDBJ databases">
        <title>Another draft genome of Portunus trituberculatus and its Hox gene families provides insights of decapod evolution.</title>
        <authorList>
            <person name="Jeong J.-H."/>
            <person name="Song I."/>
            <person name="Kim S."/>
            <person name="Choi T."/>
            <person name="Kim D."/>
            <person name="Ryu S."/>
            <person name="Kim W."/>
        </authorList>
    </citation>
    <scope>NUCLEOTIDE SEQUENCE [LARGE SCALE GENOMIC DNA]</scope>
    <source>
        <tissue evidence="6">Muscle</tissue>
    </source>
</reference>
<keyword evidence="4" id="KW-0812">Transmembrane</keyword>
<gene>
    <name evidence="6" type="ORF">E2C01_038536</name>
</gene>
<keyword evidence="4" id="KW-1133">Transmembrane helix</keyword>
<keyword evidence="6" id="KW-0808">Transferase</keyword>
<dbReference type="Pfam" id="PF06094">
    <property type="entry name" value="GGACT"/>
    <property type="match status" value="1"/>
</dbReference>
<feature type="transmembrane region" description="Helical" evidence="4">
    <location>
        <begin position="12"/>
        <end position="32"/>
    </location>
</feature>
<dbReference type="SUPFAM" id="SSF110857">
    <property type="entry name" value="Gamma-glutamyl cyclotransferase-like"/>
    <property type="match status" value="1"/>
</dbReference>
<name>A0A5B7FH33_PORTR</name>
<dbReference type="Proteomes" id="UP000324222">
    <property type="component" value="Unassembled WGS sequence"/>
</dbReference>
<dbReference type="OrthoDB" id="113620at2759"/>
<dbReference type="EMBL" id="VSRR010006467">
    <property type="protein sequence ID" value="MPC44855.1"/>
    <property type="molecule type" value="Genomic_DNA"/>
</dbReference>
<dbReference type="AlphaFoldDB" id="A0A5B7FH33"/>
<evidence type="ECO:0000256" key="4">
    <source>
        <dbReference type="SAM" id="Phobius"/>
    </source>
</evidence>
<proteinExistence type="inferred from homology"/>
<comment type="similarity">
    <text evidence="1 3">Belongs to the gamma-glutamylcyclotransferase family.</text>
</comment>
<feature type="active site" description="Proton acceptor" evidence="2">
    <location>
        <position position="104"/>
    </location>
</feature>
<accession>A0A5B7FH33</accession>
<dbReference type="InterPro" id="IPR036568">
    <property type="entry name" value="GGCT-like_sf"/>
</dbReference>
<evidence type="ECO:0000313" key="6">
    <source>
        <dbReference type="EMBL" id="MPC44855.1"/>
    </source>
</evidence>
<evidence type="ECO:0000313" key="7">
    <source>
        <dbReference type="Proteomes" id="UP000324222"/>
    </source>
</evidence>
<dbReference type="InterPro" id="IPR009288">
    <property type="entry name" value="AIG2-like_dom"/>
</dbReference>
<evidence type="ECO:0000256" key="3">
    <source>
        <dbReference type="RuleBase" id="RU367036"/>
    </source>
</evidence>
<comment type="caution">
    <text evidence="6">The sequence shown here is derived from an EMBL/GenBank/DDBJ whole genome shotgun (WGS) entry which is preliminary data.</text>
</comment>
<dbReference type="InterPro" id="IPR013024">
    <property type="entry name" value="GGCT-like"/>
</dbReference>